<feature type="compositionally biased region" description="Low complexity" evidence="1">
    <location>
        <begin position="31"/>
        <end position="56"/>
    </location>
</feature>
<gene>
    <name evidence="2" type="ORF">BESB_016780</name>
</gene>
<reference evidence="2 3" key="1">
    <citation type="submission" date="2017-09" db="EMBL/GenBank/DDBJ databases">
        <title>Genome sequencing of Besnoitia besnoiti strain Bb-Ger1.</title>
        <authorList>
            <person name="Schares G."/>
            <person name="Venepally P."/>
            <person name="Lorenzi H.A."/>
        </authorList>
    </citation>
    <scope>NUCLEOTIDE SEQUENCE [LARGE SCALE GENOMIC DNA]</scope>
    <source>
        <strain evidence="2 3">Bb-Ger1</strain>
    </source>
</reference>
<dbReference type="RefSeq" id="XP_029216369.1">
    <property type="nucleotide sequence ID" value="XM_029360393.1"/>
</dbReference>
<dbReference type="InterPro" id="IPR040319">
    <property type="entry name" value="LSD1-like"/>
</dbReference>
<protein>
    <submittedName>
        <fullName evidence="2">Zinc finger domain, LSD1 subclass domain-containing protein</fullName>
    </submittedName>
</protein>
<dbReference type="GeneID" id="40306739"/>
<dbReference type="AlphaFoldDB" id="A0A2A9MAH0"/>
<feature type="region of interest" description="Disordered" evidence="1">
    <location>
        <begin position="483"/>
        <end position="644"/>
    </location>
</feature>
<name>A0A2A9MAH0_BESBE</name>
<feature type="region of interest" description="Disordered" evidence="1">
    <location>
        <begin position="1"/>
        <end position="140"/>
    </location>
</feature>
<dbReference type="OrthoDB" id="333873at2759"/>
<sequence>MEVGAVAEEDGCEERPSSSRGRAEAPSSFRAGASLDACADGAAPASASSPACASPAQIRGPRNCGVDLEASARAASNGAESSASRERRTAGNSASGSAGDAAAQAEESREPEATGGSQNGSTREGGETGQRQGGTEEPGHATVESDVLYVGTDCFFLELPDGALACVAGLENLPPPPPVDETAAAGQAPPPLARIQCHSCLQLLEFDSRAQFVQCSSCLTLNAVQSQATSGLRGGRAMIVICGRCSTRNISCLGSLYVECWQCRTVCQVDYPVARGGRLLVPIAGRHSEGGLREGVAVESGSRRRRLLSRRSFHRPRISWLRSRRQGSAEASLARSASAEAAELAAGAAPGPSPRSPPSHRRMLGRPFSSFSSVRLSRHSFFSSRTPFLRTSLRQRATHPGRASGGSPVQANDGGHPSSESAHARREGGDANELARREGDTGEPQQAPAASDVSPGRVGDAPHWRATSTGFRVRASPRCVLRHRVGGGRSAPGGRHGSRLSPQPVAATQASSTPPDNLSSAAAEGVRPAWVSQGGGGSPHHPAMRPALQAARQASLTHCRQSEGVDLRNPTASGSPPQPAVSGAENLDGGRQGGVARERPDARVAAQGDGEGIRPPSDSGDFSRALTRSASRPASDSEAGVPVWSSSALAEVGARERDLRIVSGNGVSGRAATLDGPEGAEAFSRPHRSLVPPCLPSALSTQGSDSHAQACFHLTCNGQTPAQAWSSSC</sequence>
<evidence type="ECO:0000313" key="2">
    <source>
        <dbReference type="EMBL" id="PFH32360.1"/>
    </source>
</evidence>
<dbReference type="PANTHER" id="PTHR31747">
    <property type="entry name" value="PROTEIN LSD1"/>
    <property type="match status" value="1"/>
</dbReference>
<dbReference type="PANTHER" id="PTHR31747:SF17">
    <property type="entry name" value="PROTEIN LOL2"/>
    <property type="match status" value="1"/>
</dbReference>
<evidence type="ECO:0000313" key="3">
    <source>
        <dbReference type="Proteomes" id="UP000224006"/>
    </source>
</evidence>
<feature type="compositionally biased region" description="Polar residues" evidence="1">
    <location>
        <begin position="506"/>
        <end position="520"/>
    </location>
</feature>
<keyword evidence="3" id="KW-1185">Reference proteome</keyword>
<feature type="region of interest" description="Disordered" evidence="1">
    <location>
        <begin position="342"/>
        <end position="366"/>
    </location>
</feature>
<proteinExistence type="predicted"/>
<dbReference type="EMBL" id="NWUJ01000011">
    <property type="protein sequence ID" value="PFH32360.1"/>
    <property type="molecule type" value="Genomic_DNA"/>
</dbReference>
<comment type="caution">
    <text evidence="2">The sequence shown here is derived from an EMBL/GenBank/DDBJ whole genome shotgun (WGS) entry which is preliminary data.</text>
</comment>
<feature type="compositionally biased region" description="Basic and acidic residues" evidence="1">
    <location>
        <begin position="422"/>
        <end position="440"/>
    </location>
</feature>
<feature type="compositionally biased region" description="Basic and acidic residues" evidence="1">
    <location>
        <begin position="13"/>
        <end position="23"/>
    </location>
</feature>
<feature type="compositionally biased region" description="Low complexity" evidence="1">
    <location>
        <begin position="90"/>
        <end position="105"/>
    </location>
</feature>
<dbReference type="NCBIfam" id="TIGR01053">
    <property type="entry name" value="LSD1"/>
    <property type="match status" value="1"/>
</dbReference>
<accession>A0A2A9MAH0</accession>
<dbReference type="KEGG" id="bbes:BESB_016780"/>
<dbReference type="VEuPathDB" id="ToxoDB:BESB_016780"/>
<feature type="region of interest" description="Disordered" evidence="1">
    <location>
        <begin position="396"/>
        <end position="470"/>
    </location>
</feature>
<dbReference type="Proteomes" id="UP000224006">
    <property type="component" value="Chromosome X"/>
</dbReference>
<organism evidence="2 3">
    <name type="scientific">Besnoitia besnoiti</name>
    <name type="common">Apicomplexan protozoan</name>
    <dbReference type="NCBI Taxonomy" id="94643"/>
    <lineage>
        <taxon>Eukaryota</taxon>
        <taxon>Sar</taxon>
        <taxon>Alveolata</taxon>
        <taxon>Apicomplexa</taxon>
        <taxon>Conoidasida</taxon>
        <taxon>Coccidia</taxon>
        <taxon>Eucoccidiorida</taxon>
        <taxon>Eimeriorina</taxon>
        <taxon>Sarcocystidae</taxon>
        <taxon>Besnoitia</taxon>
    </lineage>
</organism>
<evidence type="ECO:0000256" key="1">
    <source>
        <dbReference type="SAM" id="MobiDB-lite"/>
    </source>
</evidence>